<reference evidence="1" key="2">
    <citation type="journal article" date="2015" name="Fish Shellfish Immunol.">
        <title>Early steps in the European eel (Anguilla anguilla)-Vibrio vulnificus interaction in the gills: Role of the RtxA13 toxin.</title>
        <authorList>
            <person name="Callol A."/>
            <person name="Pajuelo D."/>
            <person name="Ebbesson L."/>
            <person name="Teles M."/>
            <person name="MacKenzie S."/>
            <person name="Amaro C."/>
        </authorList>
    </citation>
    <scope>NUCLEOTIDE SEQUENCE</scope>
</reference>
<dbReference type="EMBL" id="GBXM01094058">
    <property type="protein sequence ID" value="JAH14519.1"/>
    <property type="molecule type" value="Transcribed_RNA"/>
</dbReference>
<sequence>MHNGKLKMYT</sequence>
<name>A0A0E9QCK4_ANGAN</name>
<accession>A0A0E9QCK4</accession>
<organism evidence="1">
    <name type="scientific">Anguilla anguilla</name>
    <name type="common">European freshwater eel</name>
    <name type="synonym">Muraena anguilla</name>
    <dbReference type="NCBI Taxonomy" id="7936"/>
    <lineage>
        <taxon>Eukaryota</taxon>
        <taxon>Metazoa</taxon>
        <taxon>Chordata</taxon>
        <taxon>Craniata</taxon>
        <taxon>Vertebrata</taxon>
        <taxon>Euteleostomi</taxon>
        <taxon>Actinopterygii</taxon>
        <taxon>Neopterygii</taxon>
        <taxon>Teleostei</taxon>
        <taxon>Anguilliformes</taxon>
        <taxon>Anguillidae</taxon>
        <taxon>Anguilla</taxon>
    </lineage>
</organism>
<evidence type="ECO:0000313" key="1">
    <source>
        <dbReference type="EMBL" id="JAH14519.1"/>
    </source>
</evidence>
<protein>
    <submittedName>
        <fullName evidence="1">Uncharacterized protein</fullName>
    </submittedName>
</protein>
<proteinExistence type="predicted"/>
<reference evidence="1" key="1">
    <citation type="submission" date="2014-11" db="EMBL/GenBank/DDBJ databases">
        <authorList>
            <person name="Amaro Gonzalez C."/>
        </authorList>
    </citation>
    <scope>NUCLEOTIDE SEQUENCE</scope>
</reference>